<evidence type="ECO:0000313" key="7">
    <source>
        <dbReference type="Proteomes" id="UP001628193"/>
    </source>
</evidence>
<evidence type="ECO:0000313" key="6">
    <source>
        <dbReference type="EMBL" id="GAB0056944.1"/>
    </source>
</evidence>
<name>A0ABQ0C7T5_9PROT</name>
<comment type="cofactor">
    <cofactor evidence="1">
        <name>Mg(2+)</name>
        <dbReference type="ChEBI" id="CHEBI:18420"/>
    </cofactor>
</comment>
<dbReference type="Proteomes" id="UP001628193">
    <property type="component" value="Unassembled WGS sequence"/>
</dbReference>
<dbReference type="RefSeq" id="WP_420904660.1">
    <property type="nucleotide sequence ID" value="NZ_BAAFGK010000004.1"/>
</dbReference>
<dbReference type="InterPro" id="IPR006879">
    <property type="entry name" value="YdjC-like"/>
</dbReference>
<keyword evidence="4" id="KW-0460">Magnesium</keyword>
<keyword evidence="5" id="KW-0119">Carbohydrate metabolism</keyword>
<dbReference type="PANTHER" id="PTHR31609:SF1">
    <property type="entry name" value="CARBOHYDRATE DEACETYLASE"/>
    <property type="match status" value="1"/>
</dbReference>
<dbReference type="SUPFAM" id="SSF88713">
    <property type="entry name" value="Glycoside hydrolase/deacetylase"/>
    <property type="match status" value="1"/>
</dbReference>
<dbReference type="GO" id="GO:0036311">
    <property type="term" value="F:chitin disaccharide deacetylase activity"/>
    <property type="evidence" value="ECO:0007669"/>
    <property type="project" value="UniProtKB-EC"/>
</dbReference>
<evidence type="ECO:0000256" key="4">
    <source>
        <dbReference type="ARBA" id="ARBA00022842"/>
    </source>
</evidence>
<dbReference type="Gene3D" id="3.20.20.370">
    <property type="entry name" value="Glycoside hydrolase/deacetylase"/>
    <property type="match status" value="1"/>
</dbReference>
<protein>
    <submittedName>
        <fullName evidence="6">Chitooligosaccharide deacetylase</fullName>
        <ecNumber evidence="6">3.5.1.105</ecNumber>
    </submittedName>
</protein>
<keyword evidence="7" id="KW-1185">Reference proteome</keyword>
<sequence>MIKIITTADDYGLTTSMNQAMHDLFEKDALCRASAMATGEALEAGLAQIAPAYRSRLGAHLCLIEEPPVSPPEHIPTLVTDAGRLMPRWGLIRALLLGQIDPEQVAREIRAQMGRLRDLGLSIGHVDSHAHLHVWPTLAPIIRSVCLEFGVSAFRLPIESLSLSWPGALPPGRVPIALAISACARSCRRHYATPPARVTDRFLGLLHSGHMNEQVVESWLIALKRQGNDNLTVEIIFHPAYPEALPKRIRLDPQHGQYDFLAETRALERLPALLAEINAREPGPELRLDLPDTLD</sequence>
<dbReference type="Pfam" id="PF04794">
    <property type="entry name" value="YdjC"/>
    <property type="match status" value="1"/>
</dbReference>
<evidence type="ECO:0000256" key="5">
    <source>
        <dbReference type="ARBA" id="ARBA00023277"/>
    </source>
</evidence>
<evidence type="ECO:0000256" key="1">
    <source>
        <dbReference type="ARBA" id="ARBA00001946"/>
    </source>
</evidence>
<dbReference type="EC" id="3.5.1.105" evidence="6"/>
<dbReference type="PANTHER" id="PTHR31609">
    <property type="entry name" value="YDJC DEACETYLASE FAMILY MEMBER"/>
    <property type="match status" value="1"/>
</dbReference>
<dbReference type="InterPro" id="IPR011330">
    <property type="entry name" value="Glyco_hydro/deAcase_b/a-brl"/>
</dbReference>
<gene>
    <name evidence="6" type="primary">chbG</name>
    <name evidence="6" type="ORF">SIID45300_01259</name>
</gene>
<reference evidence="6 7" key="1">
    <citation type="submission" date="2024-09" db="EMBL/GenBank/DDBJ databases">
        <title>Draft genome sequence of Candidatus Magnetaquicoccaceae bacterium FCR-1.</title>
        <authorList>
            <person name="Shimoshige H."/>
            <person name="Shimamura S."/>
            <person name="Taoka A."/>
            <person name="Kobayashi H."/>
            <person name="Maekawa T."/>
        </authorList>
    </citation>
    <scope>NUCLEOTIDE SEQUENCE [LARGE SCALE GENOMIC DNA]</scope>
    <source>
        <strain evidence="6 7">FCR-1</strain>
    </source>
</reference>
<organism evidence="6 7">
    <name type="scientific">Candidatus Magnetaquiglobus chichijimensis</name>
    <dbReference type="NCBI Taxonomy" id="3141448"/>
    <lineage>
        <taxon>Bacteria</taxon>
        <taxon>Pseudomonadati</taxon>
        <taxon>Pseudomonadota</taxon>
        <taxon>Magnetococcia</taxon>
        <taxon>Magnetococcales</taxon>
        <taxon>Candidatus Magnetaquicoccaceae</taxon>
        <taxon>Candidatus Magnetaquiglobus</taxon>
    </lineage>
</organism>
<keyword evidence="2" id="KW-0479">Metal-binding</keyword>
<evidence type="ECO:0000256" key="3">
    <source>
        <dbReference type="ARBA" id="ARBA00022801"/>
    </source>
</evidence>
<comment type="caution">
    <text evidence="6">The sequence shown here is derived from an EMBL/GenBank/DDBJ whole genome shotgun (WGS) entry which is preliminary data.</text>
</comment>
<proteinExistence type="predicted"/>
<evidence type="ECO:0000256" key="2">
    <source>
        <dbReference type="ARBA" id="ARBA00022723"/>
    </source>
</evidence>
<keyword evidence="3 6" id="KW-0378">Hydrolase</keyword>
<accession>A0ABQ0C7T5</accession>
<dbReference type="EMBL" id="BAAFGK010000004">
    <property type="protein sequence ID" value="GAB0056944.1"/>
    <property type="molecule type" value="Genomic_DNA"/>
</dbReference>